<keyword evidence="2" id="KW-0808">Transferase</keyword>
<keyword evidence="2" id="KW-0032">Aminotransferase</keyword>
<dbReference type="PANTHER" id="PTHR11236:SF50">
    <property type="entry name" value="AMINODEOXYCHORISMATE SYNTHASE COMPONENT 1"/>
    <property type="match status" value="1"/>
</dbReference>
<dbReference type="EMBL" id="UOEY01000102">
    <property type="protein sequence ID" value="VAW40383.1"/>
    <property type="molecule type" value="Genomic_DNA"/>
</dbReference>
<dbReference type="GO" id="GO:0000162">
    <property type="term" value="P:L-tryptophan biosynthetic process"/>
    <property type="evidence" value="ECO:0007669"/>
    <property type="project" value="TreeGrafter"/>
</dbReference>
<name>A0A3B0VJ87_9ZZZZ</name>
<dbReference type="SUPFAM" id="SSF56322">
    <property type="entry name" value="ADC synthase"/>
    <property type="match status" value="1"/>
</dbReference>
<dbReference type="Pfam" id="PF00425">
    <property type="entry name" value="Chorismate_bind"/>
    <property type="match status" value="1"/>
</dbReference>
<dbReference type="InterPro" id="IPR015890">
    <property type="entry name" value="Chorismate_C"/>
</dbReference>
<dbReference type="InterPro" id="IPR005801">
    <property type="entry name" value="ADC_synthase"/>
</dbReference>
<dbReference type="InterPro" id="IPR043131">
    <property type="entry name" value="BCAT-like_N"/>
</dbReference>
<dbReference type="SUPFAM" id="SSF56752">
    <property type="entry name" value="D-aminoacid aminotransferase-like PLP-dependent enzymes"/>
    <property type="match status" value="1"/>
</dbReference>
<dbReference type="InterPro" id="IPR036038">
    <property type="entry name" value="Aminotransferase-like"/>
</dbReference>
<dbReference type="PRINTS" id="PR00095">
    <property type="entry name" value="ANTSNTHASEI"/>
</dbReference>
<organism evidence="2">
    <name type="scientific">hydrothermal vent metagenome</name>
    <dbReference type="NCBI Taxonomy" id="652676"/>
    <lineage>
        <taxon>unclassified sequences</taxon>
        <taxon>metagenomes</taxon>
        <taxon>ecological metagenomes</taxon>
    </lineage>
</organism>
<sequence length="630" mass="70164">MKPLSDRETAALAAWLQGEQDFVLLETSRVTGEDHLSLLFTRPRRWLVCSGRDRAADFLLAAEDLRRQDYFLAGWFGYEFGCLLEPALHDLVPAGDTPLAVLGVFDAPFIFDHRCGGFRGPGPWPGRQPVAPQAVRFAGVADLRTSIDRREYLRAVGRIKEYIAAGDTYQVNYTLKLKFGFSGSPASLYLALRRNQSVAYGAWIRQGGRDIMSFSPELFFRADRERVTVRPMKGTMARGRTLPEDEQQRRALRHDRKNRCENVMIVDLLRNDLGHLLHRLGGGTVRPRSLFDVEVYETLLQMTSTIDGLPATRRQPGLGDMLRALFPCGSVTGAPKIRTMEIIHEQEKEPRGVYCGAIGYAGPEGMVFNVPIRTLVLADGQGEMGIGSGIVHDSDPEMEWRESLLKGDFLTRPRPVFQLIETLLWRPGSGYWLLDEHLQRLTDSAAYFLFNLPIDEVHTALDRQASRLQTAARVRLLLYRDGRVRISSTPLGEPPNPDPPVSTVREPLPVAVFSAQQTDPGDVYLYHKTTARGLYDQERQRAVEQGCYEVLFTNSRGEATEGAISNIFIAGPDRLLTPPVASGLLAGTFRRSLLAAGRAVECVLTKQDVLAAKAVYTGNSVRGLVQVSVQ</sequence>
<dbReference type="EC" id="2.6.1.85" evidence="2"/>
<dbReference type="GO" id="GO:0046820">
    <property type="term" value="F:4-amino-4-deoxychorismate synthase activity"/>
    <property type="evidence" value="ECO:0007669"/>
    <property type="project" value="UniProtKB-EC"/>
</dbReference>
<dbReference type="InterPro" id="IPR001544">
    <property type="entry name" value="Aminotrans_IV"/>
</dbReference>
<dbReference type="Gene3D" id="3.30.470.10">
    <property type="match status" value="1"/>
</dbReference>
<dbReference type="Pfam" id="PF01063">
    <property type="entry name" value="Aminotran_4"/>
    <property type="match status" value="1"/>
</dbReference>
<dbReference type="GO" id="GO:0008696">
    <property type="term" value="F:4-amino-4-deoxychorismate lyase activity"/>
    <property type="evidence" value="ECO:0007669"/>
    <property type="project" value="UniProtKB-EC"/>
</dbReference>
<feature type="domain" description="Chorismate-utilising enzyme C-terminal" evidence="1">
    <location>
        <begin position="149"/>
        <end position="406"/>
    </location>
</feature>
<dbReference type="AlphaFoldDB" id="A0A3B0VJ87"/>
<dbReference type="InterPro" id="IPR043132">
    <property type="entry name" value="BCAT-like_C"/>
</dbReference>
<dbReference type="EC" id="4.1.3.38" evidence="2"/>
<evidence type="ECO:0000259" key="1">
    <source>
        <dbReference type="Pfam" id="PF00425"/>
    </source>
</evidence>
<keyword evidence="2" id="KW-0456">Lyase</keyword>
<dbReference type="InterPro" id="IPR019999">
    <property type="entry name" value="Anth_synth_I-like"/>
</dbReference>
<dbReference type="Gene3D" id="3.60.120.10">
    <property type="entry name" value="Anthranilate synthase"/>
    <property type="match status" value="1"/>
</dbReference>
<dbReference type="Gene3D" id="3.20.10.10">
    <property type="entry name" value="D-amino Acid Aminotransferase, subunit A, domain 2"/>
    <property type="match status" value="1"/>
</dbReference>
<gene>
    <name evidence="2" type="ORF">MNBD_DELTA04-1499</name>
</gene>
<evidence type="ECO:0000313" key="2">
    <source>
        <dbReference type="EMBL" id="VAW40383.1"/>
    </source>
</evidence>
<proteinExistence type="predicted"/>
<protein>
    <submittedName>
        <fullName evidence="2">Para-aminobenzoate synthase, aminase component / Aminodeoxychorismate lyase</fullName>
        <ecNumber evidence="2">2.6.1.85</ecNumber>
        <ecNumber evidence="2">4.1.3.38</ecNumber>
    </submittedName>
</protein>
<reference evidence="2" key="1">
    <citation type="submission" date="2018-06" db="EMBL/GenBank/DDBJ databases">
        <authorList>
            <person name="Zhirakovskaya E."/>
        </authorList>
    </citation>
    <scope>NUCLEOTIDE SEQUENCE</scope>
</reference>
<accession>A0A3B0VJ87</accession>
<dbReference type="PANTHER" id="PTHR11236">
    <property type="entry name" value="AMINOBENZOATE/ANTHRANILATE SYNTHASE"/>
    <property type="match status" value="1"/>
</dbReference>